<proteinExistence type="predicted"/>
<comment type="caution">
    <text evidence="1">The sequence shown here is derived from an EMBL/GenBank/DDBJ whole genome shotgun (WGS) entry which is preliminary data.</text>
</comment>
<dbReference type="EMBL" id="JAPEUY010000022">
    <property type="protein sequence ID" value="KAJ4361922.1"/>
    <property type="molecule type" value="Genomic_DNA"/>
</dbReference>
<sequence>MFLQRIRDANRGLWPAKQSSIDLPVVNLGNVNRKRKSESMDIDLDMDQVAGRVGDEPVGTDMDIVQTARNMGFELLEIPDSIV</sequence>
<evidence type="ECO:0000313" key="2">
    <source>
        <dbReference type="Proteomes" id="UP001140560"/>
    </source>
</evidence>
<dbReference type="Proteomes" id="UP001140560">
    <property type="component" value="Unassembled WGS sequence"/>
</dbReference>
<evidence type="ECO:0000313" key="1">
    <source>
        <dbReference type="EMBL" id="KAJ4361922.1"/>
    </source>
</evidence>
<keyword evidence="2" id="KW-1185">Reference proteome</keyword>
<organism evidence="1 2">
    <name type="scientific">Neocucurbitaria cava</name>
    <dbReference type="NCBI Taxonomy" id="798079"/>
    <lineage>
        <taxon>Eukaryota</taxon>
        <taxon>Fungi</taxon>
        <taxon>Dikarya</taxon>
        <taxon>Ascomycota</taxon>
        <taxon>Pezizomycotina</taxon>
        <taxon>Dothideomycetes</taxon>
        <taxon>Pleosporomycetidae</taxon>
        <taxon>Pleosporales</taxon>
        <taxon>Pleosporineae</taxon>
        <taxon>Cucurbitariaceae</taxon>
        <taxon>Neocucurbitaria</taxon>
    </lineage>
</organism>
<gene>
    <name evidence="1" type="ORF">N0V83_010863</name>
</gene>
<dbReference type="AlphaFoldDB" id="A0A9W8XX20"/>
<protein>
    <submittedName>
        <fullName evidence="1">Uncharacterized protein</fullName>
    </submittedName>
</protein>
<accession>A0A9W8XX20</accession>
<reference evidence="1" key="1">
    <citation type="submission" date="2022-10" db="EMBL/GenBank/DDBJ databases">
        <title>Tapping the CABI collections for fungal endophytes: first genome assemblies for Collariella, Neodidymelliopsis, Ascochyta clinopodiicola, Didymella pomorum, Didymosphaeria variabile, Neocosmospora piperis and Neocucurbitaria cava.</title>
        <authorList>
            <person name="Hill R."/>
        </authorList>
    </citation>
    <scope>NUCLEOTIDE SEQUENCE</scope>
    <source>
        <strain evidence="1">IMI 356814</strain>
    </source>
</reference>
<name>A0A9W8XX20_9PLEO</name>